<protein>
    <submittedName>
        <fullName evidence="2">Uncharacterized protein</fullName>
    </submittedName>
</protein>
<dbReference type="PANTHER" id="PTHR37919">
    <property type="entry name" value="PROTEIN CBG05606"/>
    <property type="match status" value="1"/>
</dbReference>
<proteinExistence type="predicted"/>
<keyword evidence="1" id="KW-0812">Transmembrane</keyword>
<comment type="caution">
    <text evidence="2">The sequence shown here is derived from an EMBL/GenBank/DDBJ whole genome shotgun (WGS) entry which is preliminary data.</text>
</comment>
<keyword evidence="3" id="KW-1185">Reference proteome</keyword>
<dbReference type="PANTHER" id="PTHR37919:SF2">
    <property type="entry name" value="EXPERA DOMAIN-CONTAINING PROTEIN"/>
    <property type="match status" value="1"/>
</dbReference>
<feature type="transmembrane region" description="Helical" evidence="1">
    <location>
        <begin position="77"/>
        <end position="96"/>
    </location>
</feature>
<feature type="transmembrane region" description="Helical" evidence="1">
    <location>
        <begin position="161"/>
        <end position="183"/>
    </location>
</feature>
<gene>
    <name evidence="2" type="ORF">PMAYCL1PPCAC_06322</name>
</gene>
<keyword evidence="1" id="KW-0472">Membrane</keyword>
<feature type="transmembrane region" description="Helical" evidence="1">
    <location>
        <begin position="203"/>
        <end position="225"/>
    </location>
</feature>
<dbReference type="Proteomes" id="UP001328107">
    <property type="component" value="Unassembled WGS sequence"/>
</dbReference>
<evidence type="ECO:0000313" key="2">
    <source>
        <dbReference type="EMBL" id="GMR36127.1"/>
    </source>
</evidence>
<evidence type="ECO:0000256" key="1">
    <source>
        <dbReference type="SAM" id="Phobius"/>
    </source>
</evidence>
<accession>A0AAN4Z7Z2</accession>
<organism evidence="2 3">
    <name type="scientific">Pristionchus mayeri</name>
    <dbReference type="NCBI Taxonomy" id="1317129"/>
    <lineage>
        <taxon>Eukaryota</taxon>
        <taxon>Metazoa</taxon>
        <taxon>Ecdysozoa</taxon>
        <taxon>Nematoda</taxon>
        <taxon>Chromadorea</taxon>
        <taxon>Rhabditida</taxon>
        <taxon>Rhabditina</taxon>
        <taxon>Diplogasteromorpha</taxon>
        <taxon>Diplogasteroidea</taxon>
        <taxon>Neodiplogasteridae</taxon>
        <taxon>Pristionchus</taxon>
    </lineage>
</organism>
<reference evidence="3" key="1">
    <citation type="submission" date="2022-10" db="EMBL/GenBank/DDBJ databases">
        <title>Genome assembly of Pristionchus species.</title>
        <authorList>
            <person name="Yoshida K."/>
            <person name="Sommer R.J."/>
        </authorList>
    </citation>
    <scope>NUCLEOTIDE SEQUENCE [LARGE SCALE GENOMIC DNA]</scope>
    <source>
        <strain evidence="3">RS5460</strain>
    </source>
</reference>
<sequence>MFFARSFFRLWHFTSSKFSLLLFFFISNRLEKFYLPKRQSPFAIGDRWLETQSYLVFLAGMGFFSCAQGSLLPKWVIIWLVVSTVLCVMDVFYTMMRPLTNRGGGWLAVFYEPWNIYADVDYRYADQKDLVTMATGRVMLIEIAMNIAAIFMNNMRSRHTVLTVFTSSAFVFWKTVWYMIMYIRQPEGTPEYINPHASILRQIIVFWIADGFWVICPLLVMVALWDRLAKNDYNECHSADEEEFTKKTLSSSSELSA</sequence>
<evidence type="ECO:0000313" key="3">
    <source>
        <dbReference type="Proteomes" id="UP001328107"/>
    </source>
</evidence>
<keyword evidence="1" id="KW-1133">Transmembrane helix</keyword>
<dbReference type="EMBL" id="BTRK01000002">
    <property type="protein sequence ID" value="GMR36127.1"/>
    <property type="molecule type" value="Genomic_DNA"/>
</dbReference>
<dbReference type="AlphaFoldDB" id="A0AAN4Z7Z2"/>
<name>A0AAN4Z7Z2_9BILA</name>